<dbReference type="CDD" id="cd00173">
    <property type="entry name" value="SH2"/>
    <property type="match status" value="1"/>
</dbReference>
<dbReference type="InterPro" id="IPR051184">
    <property type="entry name" value="Tyrosine-phos_adapter"/>
</dbReference>
<dbReference type="PANTHER" id="PTHR19969">
    <property type="entry name" value="SH2-SH3 ADAPTOR PROTEIN-RELATED"/>
    <property type="match status" value="1"/>
</dbReference>
<dbReference type="InterPro" id="IPR036860">
    <property type="entry name" value="SH2_dom_sf"/>
</dbReference>
<dbReference type="SUPFAM" id="SSF50044">
    <property type="entry name" value="SH3-domain"/>
    <property type="match status" value="1"/>
</dbReference>
<dbReference type="SUPFAM" id="SSF48350">
    <property type="entry name" value="GTPase activation domain, GAP"/>
    <property type="match status" value="1"/>
</dbReference>
<organism evidence="2 3">
    <name type="scientific">Caenorhabditis japonica</name>
    <dbReference type="NCBI Taxonomy" id="281687"/>
    <lineage>
        <taxon>Eukaryota</taxon>
        <taxon>Metazoa</taxon>
        <taxon>Ecdysozoa</taxon>
        <taxon>Nematoda</taxon>
        <taxon>Chromadorea</taxon>
        <taxon>Rhabditida</taxon>
        <taxon>Rhabditina</taxon>
        <taxon>Rhabditomorpha</taxon>
        <taxon>Rhabditoidea</taxon>
        <taxon>Rhabditidae</taxon>
        <taxon>Peloderinae</taxon>
        <taxon>Caenorhabditis</taxon>
    </lineage>
</organism>
<protein>
    <recommendedName>
        <fullName evidence="4">SH3 domain-containing protein</fullName>
    </recommendedName>
</protein>
<dbReference type="GO" id="GO:0035591">
    <property type="term" value="F:signaling adaptor activity"/>
    <property type="evidence" value="ECO:0007669"/>
    <property type="project" value="TreeGrafter"/>
</dbReference>
<dbReference type="EnsemblMetazoa" id="CJA05612a.1">
    <property type="protein sequence ID" value="CJA05612a.1"/>
    <property type="gene ID" value="WBGene00124816"/>
</dbReference>
<sequence length="814" mass="90545">MPFNGEDLGDKYLCMKQFERHERDEMHAEIGDVLTLCETDEPGWMIGRNETNLTVGIIEKSHIEPLIVVVKDLAELPYFYDTVTTDLIQYNPIGTFLLRRSSKGADTYALLVKTQFGLVEKFLIVGSPSIGFKLAGRPFPTIGHVLARYCDRAISGGVRLTRAVCLKHQKKTSCSFSRRSTAEVRWPATLMAQMSSSQYDDVRNKEKCEKEKTRRMFRGASIDTALASASFLTSSPSTAMPSPANTVSTGIPEQLIDRIHDEEFNEHIETNSTAVASTIALRKSREEKQWKECWLTLSDTSSGPSQLAVFDSMGSKLRQRIDLSACILFWIDESVFAADGCLFLSPSFPTQPPLFLCFRPFTTFLKWVRMLRSRTIFQEPATSPVNMSIGEMSSQISLLSVEIDKFRSEALKTDMMYSANVLLNGVKVGSSNCFAPTGNRSTNELPVVVIDSKFVIPCIPTCSTNIQLSVIGHSSAGKKGRPCGISVSICLNENNETVSQNPTDAGFVFRANRTSCPILAVERYQPLLEAIRESPSSLLGWPSQVLPQHLKVFMYSCISNLYALNPCFMSPVIRKIIGDVLATSSPEDVFRKDSLATGIMTQCLRHLFKTPFDEFLQENSQFSQAIKHQTNLEPAIELLVTFVDQRLMTIPLATRLCAIASECARDRFGEEAHLVKRTLSALLILRVLNPIIFSILNSGIGSQIAKLVQISANSAASQSANDSLTPSALTIRRIFERMIILVDQHKFEFEEKPLPEGELHTEWLACLSLIIGHSHTLRSSVSVTSLSSLTSSTTLEEVHRNVPTTVLELIRLHQ</sequence>
<evidence type="ECO:0000313" key="2">
    <source>
        <dbReference type="EnsemblMetazoa" id="CJA05612a.1"/>
    </source>
</evidence>
<dbReference type="GO" id="GO:0007167">
    <property type="term" value="P:enzyme-linked receptor protein signaling pathway"/>
    <property type="evidence" value="ECO:0007669"/>
    <property type="project" value="TreeGrafter"/>
</dbReference>
<keyword evidence="3" id="KW-1185">Reference proteome</keyword>
<dbReference type="InterPro" id="IPR008936">
    <property type="entry name" value="Rho_GTPase_activation_prot"/>
</dbReference>
<keyword evidence="1" id="KW-0727">SH2 domain</keyword>
<accession>A0A8R1HS42</accession>
<dbReference type="PANTHER" id="PTHR19969:SF10">
    <property type="entry name" value="SH2 DOMAIN-CONTAINING PROTEIN"/>
    <property type="match status" value="1"/>
</dbReference>
<dbReference type="GO" id="GO:0016477">
    <property type="term" value="P:cell migration"/>
    <property type="evidence" value="ECO:0007669"/>
    <property type="project" value="TreeGrafter"/>
</dbReference>
<dbReference type="InterPro" id="IPR036028">
    <property type="entry name" value="SH3-like_dom_sf"/>
</dbReference>
<proteinExistence type="predicted"/>
<dbReference type="GO" id="GO:0030971">
    <property type="term" value="F:receptor tyrosine kinase binding"/>
    <property type="evidence" value="ECO:0007669"/>
    <property type="project" value="TreeGrafter"/>
</dbReference>
<evidence type="ECO:0000256" key="1">
    <source>
        <dbReference type="ARBA" id="ARBA00022999"/>
    </source>
</evidence>
<evidence type="ECO:0008006" key="4">
    <source>
        <dbReference type="Google" id="ProtNLM"/>
    </source>
</evidence>
<dbReference type="GO" id="GO:0005737">
    <property type="term" value="C:cytoplasm"/>
    <property type="evidence" value="ECO:0007669"/>
    <property type="project" value="TreeGrafter"/>
</dbReference>
<dbReference type="CDD" id="cd04519">
    <property type="entry name" value="RasGAP"/>
    <property type="match status" value="1"/>
</dbReference>
<reference evidence="3" key="1">
    <citation type="submission" date="2010-08" db="EMBL/GenBank/DDBJ databases">
        <authorList>
            <consortium name="Caenorhabditis japonica Sequencing Consortium"/>
            <person name="Wilson R.K."/>
        </authorList>
    </citation>
    <scope>NUCLEOTIDE SEQUENCE [LARGE SCALE GENOMIC DNA]</scope>
    <source>
        <strain evidence="3">DF5081</strain>
    </source>
</reference>
<evidence type="ECO:0000313" key="3">
    <source>
        <dbReference type="Proteomes" id="UP000005237"/>
    </source>
</evidence>
<name>A0A8R1HS42_CAEJA</name>
<dbReference type="SUPFAM" id="SSF55550">
    <property type="entry name" value="SH2 domain"/>
    <property type="match status" value="1"/>
</dbReference>
<dbReference type="Proteomes" id="UP000005237">
    <property type="component" value="Unassembled WGS sequence"/>
</dbReference>
<dbReference type="Gene3D" id="1.10.506.10">
    <property type="entry name" value="GTPase Activation - p120gap, domain 1"/>
    <property type="match status" value="1"/>
</dbReference>
<dbReference type="Gene3D" id="2.30.30.40">
    <property type="entry name" value="SH3 Domains"/>
    <property type="match status" value="1"/>
</dbReference>
<dbReference type="AlphaFoldDB" id="A0A8R1HS42"/>
<reference evidence="2" key="2">
    <citation type="submission" date="2022-06" db="UniProtKB">
        <authorList>
            <consortium name="EnsemblMetazoa"/>
        </authorList>
    </citation>
    <scope>IDENTIFICATION</scope>
    <source>
        <strain evidence="2">DF5081</strain>
    </source>
</reference>
<dbReference type="Gene3D" id="3.30.505.10">
    <property type="entry name" value="SH2 domain"/>
    <property type="match status" value="1"/>
</dbReference>